<keyword evidence="4 6" id="KW-1133">Transmembrane helix</keyword>
<feature type="transmembrane region" description="Helical" evidence="6">
    <location>
        <begin position="32"/>
        <end position="50"/>
    </location>
</feature>
<dbReference type="InterPro" id="IPR036259">
    <property type="entry name" value="MFS_trans_sf"/>
</dbReference>
<evidence type="ECO:0000256" key="1">
    <source>
        <dbReference type="ARBA" id="ARBA00004141"/>
    </source>
</evidence>
<evidence type="ECO:0000313" key="8">
    <source>
        <dbReference type="Proteomes" id="UP001064489"/>
    </source>
</evidence>
<dbReference type="PANTHER" id="PTHR11654">
    <property type="entry name" value="OLIGOPEPTIDE TRANSPORTER-RELATED"/>
    <property type="match status" value="1"/>
</dbReference>
<sequence>MIASEDQINSDGSAANPWRLCGMQQVEEVKCIMRVIPIWASAILYYIAIVQQNTYIVFQALQSDRRLGDHFHVPAASYIVFIMLSLTIWIPIYDRILVPFL</sequence>
<reference evidence="7" key="1">
    <citation type="journal article" date="2022" name="Plant J.">
        <title>Strategies of tolerance reflected in two North American maple genomes.</title>
        <authorList>
            <person name="McEvoy S.L."/>
            <person name="Sezen U.U."/>
            <person name="Trouern-Trend A."/>
            <person name="McMahon S.M."/>
            <person name="Schaberg P.G."/>
            <person name="Yang J."/>
            <person name="Wegrzyn J.L."/>
            <person name="Swenson N.G."/>
        </authorList>
    </citation>
    <scope>NUCLEOTIDE SEQUENCE</scope>
    <source>
        <strain evidence="7">91603</strain>
    </source>
</reference>
<evidence type="ECO:0000256" key="5">
    <source>
        <dbReference type="ARBA" id="ARBA00023136"/>
    </source>
</evidence>
<evidence type="ECO:0000313" key="7">
    <source>
        <dbReference type="EMBL" id="KAI9153264.1"/>
    </source>
</evidence>
<evidence type="ECO:0000256" key="3">
    <source>
        <dbReference type="ARBA" id="ARBA00022692"/>
    </source>
</evidence>
<comment type="caution">
    <text evidence="7">The sequence shown here is derived from an EMBL/GenBank/DDBJ whole genome shotgun (WGS) entry which is preliminary data.</text>
</comment>
<dbReference type="Gene3D" id="1.20.1250.20">
    <property type="entry name" value="MFS general substrate transporter like domains"/>
    <property type="match status" value="1"/>
</dbReference>
<keyword evidence="8" id="KW-1185">Reference proteome</keyword>
<comment type="similarity">
    <text evidence="2">Belongs to the major facilitator superfamily. Proton-dependent oligopeptide transporter (POT/PTR) (TC 2.A.17) family.</text>
</comment>
<comment type="subcellular location">
    <subcellularLocation>
        <location evidence="1">Membrane</location>
        <topology evidence="1">Multi-pass membrane protein</topology>
    </subcellularLocation>
</comment>
<accession>A0AAD5I5X4</accession>
<dbReference type="GO" id="GO:0016020">
    <property type="term" value="C:membrane"/>
    <property type="evidence" value="ECO:0007669"/>
    <property type="project" value="UniProtKB-SubCell"/>
</dbReference>
<dbReference type="InterPro" id="IPR000109">
    <property type="entry name" value="POT_fam"/>
</dbReference>
<keyword evidence="5 6" id="KW-0472">Membrane</keyword>
<feature type="transmembrane region" description="Helical" evidence="6">
    <location>
        <begin position="71"/>
        <end position="92"/>
    </location>
</feature>
<evidence type="ECO:0000256" key="6">
    <source>
        <dbReference type="SAM" id="Phobius"/>
    </source>
</evidence>
<evidence type="ECO:0000256" key="2">
    <source>
        <dbReference type="ARBA" id="ARBA00005982"/>
    </source>
</evidence>
<evidence type="ECO:0000256" key="4">
    <source>
        <dbReference type="ARBA" id="ARBA00022989"/>
    </source>
</evidence>
<dbReference type="Proteomes" id="UP001064489">
    <property type="component" value="Chromosome 11"/>
</dbReference>
<dbReference type="AlphaFoldDB" id="A0AAD5I5X4"/>
<gene>
    <name evidence="7" type="ORF">LWI28_008565</name>
</gene>
<proteinExistence type="inferred from homology"/>
<organism evidence="7 8">
    <name type="scientific">Acer negundo</name>
    <name type="common">Box elder</name>
    <dbReference type="NCBI Taxonomy" id="4023"/>
    <lineage>
        <taxon>Eukaryota</taxon>
        <taxon>Viridiplantae</taxon>
        <taxon>Streptophyta</taxon>
        <taxon>Embryophyta</taxon>
        <taxon>Tracheophyta</taxon>
        <taxon>Spermatophyta</taxon>
        <taxon>Magnoliopsida</taxon>
        <taxon>eudicotyledons</taxon>
        <taxon>Gunneridae</taxon>
        <taxon>Pentapetalae</taxon>
        <taxon>rosids</taxon>
        <taxon>malvids</taxon>
        <taxon>Sapindales</taxon>
        <taxon>Sapindaceae</taxon>
        <taxon>Hippocastanoideae</taxon>
        <taxon>Acereae</taxon>
        <taxon>Acer</taxon>
    </lineage>
</organism>
<protein>
    <submittedName>
        <fullName evidence="7">Uncharacterized protein</fullName>
    </submittedName>
</protein>
<dbReference type="Pfam" id="PF00854">
    <property type="entry name" value="PTR2"/>
    <property type="match status" value="1"/>
</dbReference>
<keyword evidence="3 6" id="KW-0812">Transmembrane</keyword>
<reference evidence="7" key="2">
    <citation type="submission" date="2023-02" db="EMBL/GenBank/DDBJ databases">
        <authorList>
            <person name="Swenson N.G."/>
            <person name="Wegrzyn J.L."/>
            <person name="Mcevoy S.L."/>
        </authorList>
    </citation>
    <scope>NUCLEOTIDE SEQUENCE</scope>
    <source>
        <strain evidence="7">91603</strain>
        <tissue evidence="7">Leaf</tissue>
    </source>
</reference>
<name>A0AAD5I5X4_ACENE</name>
<dbReference type="EMBL" id="JAJSOW010000108">
    <property type="protein sequence ID" value="KAI9153264.1"/>
    <property type="molecule type" value="Genomic_DNA"/>
</dbReference>
<dbReference type="GO" id="GO:0022857">
    <property type="term" value="F:transmembrane transporter activity"/>
    <property type="evidence" value="ECO:0007669"/>
    <property type="project" value="InterPro"/>
</dbReference>